<dbReference type="Proteomes" id="UP000256321">
    <property type="component" value="Unassembled WGS sequence"/>
</dbReference>
<dbReference type="InterPro" id="IPR013230">
    <property type="entry name" value="Peptidase_M15A_C"/>
</dbReference>
<proteinExistence type="predicted"/>
<keyword evidence="1" id="KW-0472">Membrane</keyword>
<evidence type="ECO:0000313" key="5">
    <source>
        <dbReference type="Proteomes" id="UP000256321"/>
    </source>
</evidence>
<evidence type="ECO:0000313" key="6">
    <source>
        <dbReference type="Proteomes" id="UP000629596"/>
    </source>
</evidence>
<dbReference type="EMBL" id="QREV01000053">
    <property type="protein sequence ID" value="RDU47973.1"/>
    <property type="molecule type" value="Genomic_DNA"/>
</dbReference>
<name>A0A3D8HAF8_9BACT</name>
<dbReference type="SUPFAM" id="SSF55166">
    <property type="entry name" value="Hedgehog/DD-peptidase"/>
    <property type="match status" value="1"/>
</dbReference>
<feature type="domain" description="Peptidase M15A C-terminal" evidence="2">
    <location>
        <begin position="4"/>
        <end position="116"/>
    </location>
</feature>
<accession>A0A3D8HAF8</accession>
<gene>
    <name evidence="4" type="ORF">DWU89_16910</name>
    <name evidence="3" type="ORF">H8784_16505</name>
</gene>
<dbReference type="AlphaFoldDB" id="A0A3D8HAF8"/>
<keyword evidence="1" id="KW-1133">Transmembrane helix</keyword>
<reference evidence="3 6" key="2">
    <citation type="submission" date="2020-08" db="EMBL/GenBank/DDBJ databases">
        <title>Genome public.</title>
        <authorList>
            <person name="Liu C."/>
            <person name="Sun Q."/>
        </authorList>
    </citation>
    <scope>NUCLEOTIDE SEQUENCE [LARGE SCALE GENOMIC DNA]</scope>
    <source>
        <strain evidence="3 6">426_9</strain>
    </source>
</reference>
<dbReference type="RefSeq" id="WP_115500809.1">
    <property type="nucleotide sequence ID" value="NZ_JACRTI010000053.1"/>
</dbReference>
<dbReference type="Gene3D" id="3.30.1380.10">
    <property type="match status" value="1"/>
</dbReference>
<dbReference type="EMBL" id="JACRTI010000053">
    <property type="protein sequence ID" value="MBC8603316.1"/>
    <property type="molecule type" value="Genomic_DNA"/>
</dbReference>
<protein>
    <recommendedName>
        <fullName evidence="2">Peptidase M15A C-terminal domain-containing protein</fullName>
    </recommendedName>
</protein>
<organism evidence="4 5">
    <name type="scientific">Parabacteroides acidifaciens</name>
    <dbReference type="NCBI Taxonomy" id="2290935"/>
    <lineage>
        <taxon>Bacteria</taxon>
        <taxon>Pseudomonadati</taxon>
        <taxon>Bacteroidota</taxon>
        <taxon>Bacteroidia</taxon>
        <taxon>Bacteroidales</taxon>
        <taxon>Tannerellaceae</taxon>
        <taxon>Parabacteroides</taxon>
    </lineage>
</organism>
<dbReference type="InterPro" id="IPR009045">
    <property type="entry name" value="Zn_M74/Hedgehog-like"/>
</dbReference>
<evidence type="ECO:0000313" key="4">
    <source>
        <dbReference type="EMBL" id="RDU47973.1"/>
    </source>
</evidence>
<reference evidence="4 5" key="1">
    <citation type="submission" date="2018-07" db="EMBL/GenBank/DDBJ databases">
        <title>Parabacteroides acidifaciens nov. sp., isolated from human feces.</title>
        <authorList>
            <person name="Wang Y.J."/>
        </authorList>
    </citation>
    <scope>NUCLEOTIDE SEQUENCE [LARGE SCALE GENOMIC DNA]</scope>
    <source>
        <strain evidence="4 5">426-9</strain>
    </source>
</reference>
<sequence>MEEHFTLEEMSYSRVAVENGIDNRPAEEACEALKYLATALLEPLRRLYGGPIVVTSGYRCKEVNRLVGGVPDSQHTKGEAADCYVPDVAKLLALLRRSGLEFDQAIHYRKRNFLHLSLKRSGANRMQVILRLLVLTFLLSGCGGSRKSLRRENTIRIDSVRFSSHGTEVWQRDIHLVDTAVWNIRRVVYTAPDSAGKQYPQSVTTLQVDNRRQLIDTGKVVVQKQHDYAGRQVGMTAVRAESRRTIRSPGYFVCGGILLFVLGVFLYKRLRSRNFFPKSSV</sequence>
<comment type="caution">
    <text evidence="4">The sequence shown here is derived from an EMBL/GenBank/DDBJ whole genome shotgun (WGS) entry which is preliminary data.</text>
</comment>
<keyword evidence="1" id="KW-0812">Transmembrane</keyword>
<feature type="transmembrane region" description="Helical" evidence="1">
    <location>
        <begin position="249"/>
        <end position="267"/>
    </location>
</feature>
<keyword evidence="6" id="KW-1185">Reference proteome</keyword>
<evidence type="ECO:0000259" key="2">
    <source>
        <dbReference type="Pfam" id="PF08291"/>
    </source>
</evidence>
<dbReference type="Proteomes" id="UP000629596">
    <property type="component" value="Unassembled WGS sequence"/>
</dbReference>
<dbReference type="Pfam" id="PF08291">
    <property type="entry name" value="Peptidase_M15_3"/>
    <property type="match status" value="1"/>
</dbReference>
<evidence type="ECO:0000313" key="3">
    <source>
        <dbReference type="EMBL" id="MBC8603316.1"/>
    </source>
</evidence>
<evidence type="ECO:0000256" key="1">
    <source>
        <dbReference type="SAM" id="Phobius"/>
    </source>
</evidence>